<protein>
    <recommendedName>
        <fullName evidence="6">L-aspartate dehydrogenase</fullName>
        <ecNumber evidence="6">1.4.1.21</ecNumber>
    </recommendedName>
</protein>
<reference evidence="9" key="1">
    <citation type="journal article" date="2020" name="mSystems">
        <title>Genome- and Community-Level Interaction Insights into Carbon Utilization and Element Cycling Functions of Hydrothermarchaeota in Hydrothermal Sediment.</title>
        <authorList>
            <person name="Zhou Z."/>
            <person name="Liu Y."/>
            <person name="Xu W."/>
            <person name="Pan J."/>
            <person name="Luo Z.H."/>
            <person name="Li M."/>
        </authorList>
    </citation>
    <scope>NUCLEOTIDE SEQUENCE [LARGE SCALE GENOMIC DNA]</scope>
    <source>
        <strain evidence="9">SpSt-87</strain>
    </source>
</reference>
<dbReference type="AlphaFoldDB" id="A0A7C3MBI4"/>
<dbReference type="Gene3D" id="3.40.50.720">
    <property type="entry name" value="NAD(P)-binding Rossmann-like Domain"/>
    <property type="match status" value="1"/>
</dbReference>
<comment type="similarity">
    <text evidence="1 6">Belongs to the L-aspartate dehydrogenase family.</text>
</comment>
<proteinExistence type="inferred from homology"/>
<dbReference type="EMBL" id="DTLB01000049">
    <property type="protein sequence ID" value="HFW32957.1"/>
    <property type="molecule type" value="Genomic_DNA"/>
</dbReference>
<keyword evidence="4 6" id="KW-0560">Oxidoreductase</keyword>
<gene>
    <name evidence="6 9" type="primary">nadX</name>
    <name evidence="9" type="ORF">ENW66_08450</name>
</gene>
<comment type="function">
    <text evidence="6">Specifically catalyzes the NAD or NADP-dependent dehydrogenation of L-aspartate to iminoaspartate.</text>
</comment>
<dbReference type="Pfam" id="PF03447">
    <property type="entry name" value="NAD_binding_3"/>
    <property type="match status" value="1"/>
</dbReference>
<dbReference type="InterPro" id="IPR005106">
    <property type="entry name" value="Asp/hSer_DH_NAD-bd"/>
</dbReference>
<comment type="catalytic activity">
    <reaction evidence="6">
        <text>L-aspartate + NAD(+) + H2O = oxaloacetate + NH4(+) + NADH + H(+)</text>
        <dbReference type="Rhea" id="RHEA:11788"/>
        <dbReference type="ChEBI" id="CHEBI:15377"/>
        <dbReference type="ChEBI" id="CHEBI:15378"/>
        <dbReference type="ChEBI" id="CHEBI:16452"/>
        <dbReference type="ChEBI" id="CHEBI:28938"/>
        <dbReference type="ChEBI" id="CHEBI:29991"/>
        <dbReference type="ChEBI" id="CHEBI:57540"/>
        <dbReference type="ChEBI" id="CHEBI:57945"/>
        <dbReference type="EC" id="1.4.1.21"/>
    </reaction>
</comment>
<accession>A0A7C3MBI4</accession>
<dbReference type="GO" id="GO:0016639">
    <property type="term" value="F:oxidoreductase activity, acting on the CH-NH2 group of donors, NAD or NADP as acceptor"/>
    <property type="evidence" value="ECO:0007669"/>
    <property type="project" value="UniProtKB-UniRule"/>
</dbReference>
<keyword evidence="2 6" id="KW-0662">Pyridine nucleotide biosynthesis</keyword>
<evidence type="ECO:0000313" key="9">
    <source>
        <dbReference type="EMBL" id="HFW32957.1"/>
    </source>
</evidence>
<dbReference type="PANTHER" id="PTHR31873:SF6">
    <property type="entry name" value="ASPARTATE DEHYDROGENASE DOMAIN-CONTAINING PROTEIN"/>
    <property type="match status" value="1"/>
</dbReference>
<comment type="catalytic activity">
    <reaction evidence="6">
        <text>L-aspartate + NADP(+) + H2O = oxaloacetate + NH4(+) + NADPH + H(+)</text>
        <dbReference type="Rhea" id="RHEA:11784"/>
        <dbReference type="ChEBI" id="CHEBI:15377"/>
        <dbReference type="ChEBI" id="CHEBI:15378"/>
        <dbReference type="ChEBI" id="CHEBI:16452"/>
        <dbReference type="ChEBI" id="CHEBI:28938"/>
        <dbReference type="ChEBI" id="CHEBI:29991"/>
        <dbReference type="ChEBI" id="CHEBI:57783"/>
        <dbReference type="ChEBI" id="CHEBI:58349"/>
        <dbReference type="EC" id="1.4.1.21"/>
    </reaction>
</comment>
<evidence type="ECO:0000259" key="8">
    <source>
        <dbReference type="Pfam" id="PF03447"/>
    </source>
</evidence>
<comment type="caution">
    <text evidence="9">The sequence shown here is derived from an EMBL/GenBank/DDBJ whole genome shotgun (WGS) entry which is preliminary data.</text>
</comment>
<feature type="binding site" evidence="6">
    <location>
        <position position="178"/>
    </location>
    <ligand>
        <name>NAD(+)</name>
        <dbReference type="ChEBI" id="CHEBI:57540"/>
    </ligand>
</feature>
<evidence type="ECO:0000256" key="4">
    <source>
        <dbReference type="ARBA" id="ARBA00023002"/>
    </source>
</evidence>
<evidence type="ECO:0000256" key="6">
    <source>
        <dbReference type="HAMAP-Rule" id="MF_01265"/>
    </source>
</evidence>
<dbReference type="HAMAP" id="MF_01265">
    <property type="entry name" value="NadX"/>
    <property type="match status" value="1"/>
</dbReference>
<dbReference type="SUPFAM" id="SSF55347">
    <property type="entry name" value="Glyceraldehyde-3-phosphate dehydrogenase-like, C-terminal domain"/>
    <property type="match status" value="1"/>
</dbReference>
<dbReference type="GO" id="GO:0050661">
    <property type="term" value="F:NADP binding"/>
    <property type="evidence" value="ECO:0007669"/>
    <property type="project" value="UniProtKB-UniRule"/>
</dbReference>
<evidence type="ECO:0000256" key="5">
    <source>
        <dbReference type="ARBA" id="ARBA00023027"/>
    </source>
</evidence>
<dbReference type="NCBIfam" id="TIGR03855">
    <property type="entry name" value="NAD_NadX"/>
    <property type="match status" value="1"/>
</dbReference>
<organism evidence="9">
    <name type="scientific">Archaeoglobus fulgidus</name>
    <dbReference type="NCBI Taxonomy" id="2234"/>
    <lineage>
        <taxon>Archaea</taxon>
        <taxon>Methanobacteriati</taxon>
        <taxon>Methanobacteriota</taxon>
        <taxon>Archaeoglobi</taxon>
        <taxon>Archaeoglobales</taxon>
        <taxon>Archaeoglobaceae</taxon>
        <taxon>Archaeoglobus</taxon>
    </lineage>
</organism>
<dbReference type="Gene3D" id="3.30.360.10">
    <property type="entry name" value="Dihydrodipicolinate Reductase, domain 2"/>
    <property type="match status" value="1"/>
</dbReference>
<dbReference type="GO" id="GO:0051287">
    <property type="term" value="F:NAD binding"/>
    <property type="evidence" value="ECO:0007669"/>
    <property type="project" value="UniProtKB-UniRule"/>
</dbReference>
<dbReference type="GO" id="GO:0009435">
    <property type="term" value="P:NAD+ biosynthetic process"/>
    <property type="evidence" value="ECO:0007669"/>
    <property type="project" value="UniProtKB-UniRule"/>
</dbReference>
<dbReference type="InterPro" id="IPR002811">
    <property type="entry name" value="Asp_DH"/>
</dbReference>
<comment type="pathway">
    <text evidence="6">Cofactor biosynthesis; NAD(+) biosynthesis; iminoaspartate from L-aspartate (dehydrogenase route): step 1/1.</text>
</comment>
<dbReference type="InterPro" id="IPR011182">
    <property type="entry name" value="L-Asp_DH"/>
</dbReference>
<dbReference type="EC" id="1.4.1.21" evidence="6"/>
<evidence type="ECO:0000259" key="7">
    <source>
        <dbReference type="Pfam" id="PF01958"/>
    </source>
</evidence>
<dbReference type="PANTHER" id="PTHR31873">
    <property type="entry name" value="L-ASPARTATE DEHYDROGENASE-RELATED"/>
    <property type="match status" value="1"/>
</dbReference>
<dbReference type="GO" id="GO:0033735">
    <property type="term" value="F:aspartate dehydrogenase [NAD(P)+] activity"/>
    <property type="evidence" value="ECO:0007669"/>
    <property type="project" value="UniProtKB-EC"/>
</dbReference>
<name>A0A7C3MBI4_ARCFL</name>
<sequence length="256" mass="27335">MRFALVGCGAIGAAVIRAFREKLVEGELVAVYDLDIEKAKEKAGGFRVVESLEELILLKPDIAIEAASQEFVKSGIPKLLENGISVILMSVGALLDPETASKVRKSAEAGNSRVYVPHGAIAGIDAIQSLRLRGIEKVILRTRKNPASLGVKSELKRPEVLFSGSAKEAVKLFPANINVAASLALAAGVEPVVEILADPNVQENTHEITVESRVSKIVLKIRNSSSLENPKTSEIAALSVISALRKIAGNERIIFL</sequence>
<dbReference type="Pfam" id="PF01958">
    <property type="entry name" value="Asp_DH_C"/>
    <property type="match status" value="1"/>
</dbReference>
<dbReference type="InterPro" id="IPR020626">
    <property type="entry name" value="Asp_DH_prok"/>
</dbReference>
<dbReference type="SUPFAM" id="SSF51735">
    <property type="entry name" value="NAD(P)-binding Rossmann-fold domains"/>
    <property type="match status" value="1"/>
</dbReference>
<evidence type="ECO:0000256" key="3">
    <source>
        <dbReference type="ARBA" id="ARBA00022857"/>
    </source>
</evidence>
<keyword evidence="3 6" id="KW-0521">NADP</keyword>
<dbReference type="InterPro" id="IPR036291">
    <property type="entry name" value="NAD(P)-bd_dom_sf"/>
</dbReference>
<feature type="active site" evidence="6">
    <location>
        <position position="206"/>
    </location>
</feature>
<feature type="domain" description="Aspartate dehydrogenase" evidence="7">
    <location>
        <begin position="156"/>
        <end position="241"/>
    </location>
</feature>
<dbReference type="UniPathway" id="UPA00253">
    <property type="reaction ID" value="UER00456"/>
</dbReference>
<keyword evidence="5 6" id="KW-0520">NAD</keyword>
<dbReference type="PIRSF" id="PIRSF005227">
    <property type="entry name" value="Asp_dh_NAD_syn"/>
    <property type="match status" value="1"/>
</dbReference>
<comment type="miscellaneous">
    <text evidence="6">The iminoaspartate product is unstable in aqueous solution and can decompose to oxaloacetate and ammonia.</text>
</comment>
<feature type="binding site" evidence="6">
    <location>
        <position position="120"/>
    </location>
    <ligand>
        <name>NAD(+)</name>
        <dbReference type="ChEBI" id="CHEBI:57540"/>
    </ligand>
</feature>
<evidence type="ECO:0000256" key="1">
    <source>
        <dbReference type="ARBA" id="ARBA00008331"/>
    </source>
</evidence>
<dbReference type="InterPro" id="IPR022487">
    <property type="entry name" value="Asp_DH_arc"/>
</dbReference>
<evidence type="ECO:0000256" key="2">
    <source>
        <dbReference type="ARBA" id="ARBA00022642"/>
    </source>
</evidence>
<feature type="domain" description="Aspartate/homoserine dehydrogenase NAD-binding" evidence="8">
    <location>
        <begin position="7"/>
        <end position="117"/>
    </location>
</feature>